<protein>
    <submittedName>
        <fullName evidence="2">DUF2235 domain-containing protein</fullName>
    </submittedName>
</protein>
<dbReference type="Gene3D" id="2.60.120.430">
    <property type="entry name" value="Galactose-binding lectin"/>
    <property type="match status" value="1"/>
</dbReference>
<evidence type="ECO:0000313" key="2">
    <source>
        <dbReference type="EMBL" id="MEA5366770.1"/>
    </source>
</evidence>
<keyword evidence="3" id="KW-1185">Reference proteome</keyword>
<dbReference type="Proteomes" id="UP001304298">
    <property type="component" value="Unassembled WGS sequence"/>
</dbReference>
<dbReference type="PANTHER" id="PTHR33840:SF1">
    <property type="entry name" value="TLE1 PHOSPHOLIPASE DOMAIN-CONTAINING PROTEIN"/>
    <property type="match status" value="1"/>
</dbReference>
<dbReference type="SUPFAM" id="SSF53474">
    <property type="entry name" value="alpha/beta-Hydrolases"/>
    <property type="match status" value="1"/>
</dbReference>
<dbReference type="EMBL" id="JAYFSI010000017">
    <property type="protein sequence ID" value="MEA5366770.1"/>
    <property type="molecule type" value="Genomic_DNA"/>
</dbReference>
<dbReference type="Pfam" id="PF09994">
    <property type="entry name" value="T6SS_Tle1-like_cat"/>
    <property type="match status" value="1"/>
</dbReference>
<dbReference type="RefSeq" id="WP_323336237.1">
    <property type="nucleotide sequence ID" value="NZ_JAYFSI010000017.1"/>
</dbReference>
<comment type="caution">
    <text evidence="2">The sequence shown here is derived from an EMBL/GenBank/DDBJ whole genome shotgun (WGS) entry which is preliminary data.</text>
</comment>
<evidence type="ECO:0000313" key="3">
    <source>
        <dbReference type="Proteomes" id="UP001304298"/>
    </source>
</evidence>
<proteinExistence type="predicted"/>
<sequence>MSGPDTPKRHLVVCCDGTWNTPDQQQQGQPSPTNVARIHNAVARGDTQLRYYHPGVGTGPGMLDHLQGGLVGKGLSENVKGAYAWLARTYEPGDAIYLFGFSRGAFTVRSLGGMLGKCGLPPSLKTAGPNRFWAKVGELFDEDYRADAAAAADVVPIEFLGVWDTVGSLGIPDWLGPLKFFEDRAGHLPRFHDTKLGEHVKHARQALAIDEMRGPFAPTLWTNLADVGPGRTAKQVWFPGDHSDVGGGHDRTGLSDGALKWMIDEVESVTELTFDKAMVDQIKPDPQDVLHNSLRSVYTVLCPAPRAFPFITPGSPGLDKSAWERQAAPPITAGPYREGRRLAVGESATVDVYAGKPWNWTGLYLEPGEYTFSAEGTWLDGKVAHHPDGAEATSRLDLQDLLHALATTSAWLQARLAKLDENGKVRSFGGRRCEAEPWMALVGAVAAQHLDEQDVLQPHDPFPIGGGLASWTNPKPGYFHAFANDSWLGYTGNRGSVRLTVRRLT</sequence>
<accession>A0ABU5RLT6</accession>
<organism evidence="2 3">
    <name type="scientific">Amycolatopsis heterodermiae</name>
    <dbReference type="NCBI Taxonomy" id="3110235"/>
    <lineage>
        <taxon>Bacteria</taxon>
        <taxon>Bacillati</taxon>
        <taxon>Actinomycetota</taxon>
        <taxon>Actinomycetes</taxon>
        <taxon>Pseudonocardiales</taxon>
        <taxon>Pseudonocardiaceae</taxon>
        <taxon>Amycolatopsis</taxon>
    </lineage>
</organism>
<dbReference type="InterPro" id="IPR029058">
    <property type="entry name" value="AB_hydrolase_fold"/>
</dbReference>
<reference evidence="2 3" key="1">
    <citation type="submission" date="2023-12" db="EMBL/GenBank/DDBJ databases">
        <title>Amycolatopsis sp. V23-08.</title>
        <authorList>
            <person name="Somphong A."/>
        </authorList>
    </citation>
    <scope>NUCLEOTIDE SEQUENCE [LARGE SCALE GENOMIC DNA]</scope>
    <source>
        <strain evidence="2 3">V23-08</strain>
    </source>
</reference>
<dbReference type="InterPro" id="IPR018712">
    <property type="entry name" value="Tle1-like_cat"/>
</dbReference>
<evidence type="ECO:0000259" key="1">
    <source>
        <dbReference type="Pfam" id="PF09994"/>
    </source>
</evidence>
<name>A0ABU5RLT6_9PSEU</name>
<dbReference type="PANTHER" id="PTHR33840">
    <property type="match status" value="1"/>
</dbReference>
<feature type="domain" description="T6SS Phospholipase effector Tle1-like catalytic" evidence="1">
    <location>
        <begin position="9"/>
        <end position="265"/>
    </location>
</feature>
<gene>
    <name evidence="2" type="ORF">VA596_45070</name>
</gene>